<accession>A0A7S1MIP0</accession>
<dbReference type="PANTHER" id="PTHR36971">
    <property type="entry name" value="UNNAMED PRODUCT"/>
    <property type="match status" value="1"/>
</dbReference>
<organism evidence="2">
    <name type="scientific">Neobodo designis</name>
    <name type="common">Flagellated protozoan</name>
    <name type="synonym">Bodo designis</name>
    <dbReference type="NCBI Taxonomy" id="312471"/>
    <lineage>
        <taxon>Eukaryota</taxon>
        <taxon>Discoba</taxon>
        <taxon>Euglenozoa</taxon>
        <taxon>Kinetoplastea</taxon>
        <taxon>Metakinetoplastina</taxon>
        <taxon>Neobodonida</taxon>
        <taxon>Neobodo</taxon>
    </lineage>
</organism>
<dbReference type="AlphaFoldDB" id="A0A7S1MIP0"/>
<evidence type="ECO:0000256" key="1">
    <source>
        <dbReference type="SAM" id="MobiDB-lite"/>
    </source>
</evidence>
<feature type="region of interest" description="Disordered" evidence="1">
    <location>
        <begin position="166"/>
        <end position="187"/>
    </location>
</feature>
<dbReference type="EMBL" id="HBGF01034790">
    <property type="protein sequence ID" value="CAD9132623.1"/>
    <property type="molecule type" value="Transcribed_RNA"/>
</dbReference>
<protein>
    <submittedName>
        <fullName evidence="2">Uncharacterized protein</fullName>
    </submittedName>
</protein>
<sequence>MAEASQTDLVAFTGRCIAFQRLGAKCLFADIHVTNEEAAPAEDAHSSAPARGPVIHLAGDHVPRDVALRVREPVAGDTVWSVFCGLKESSLGPAEFAALSESLGTPGELSKPRIGDLFRVSGSLVPDRSQCVNGIQLGRVDARSATVLQRGPVARPGDFSEKWRLKASAQSAPRRPPVAGGKRDQPRRTRNRFACMAALVFEHTPPRDDGESMRFVDVAGGSAKLAVELTSADRGGHKCTVVDPRPAPAMPTSSSVTFVADLLDAQVHAEHLREANAIIGLHCDGAVNELVKAACAYNVAFFICPCCVFPKTYARSLQSGDSVTTREQLVDWILEQAKAAGYEGNLFKTRLSFDGANLVAAGVPVAH</sequence>
<reference evidence="2" key="1">
    <citation type="submission" date="2021-01" db="EMBL/GenBank/DDBJ databases">
        <authorList>
            <person name="Corre E."/>
            <person name="Pelletier E."/>
            <person name="Niang G."/>
            <person name="Scheremetjew M."/>
            <person name="Finn R."/>
            <person name="Kale V."/>
            <person name="Holt S."/>
            <person name="Cochrane G."/>
            <person name="Meng A."/>
            <person name="Brown T."/>
            <person name="Cohen L."/>
        </authorList>
    </citation>
    <scope>NUCLEOTIDE SEQUENCE</scope>
    <source>
        <strain evidence="2">CCAP 1951/1</strain>
    </source>
</reference>
<dbReference type="PANTHER" id="PTHR36971:SF3">
    <property type="entry name" value="C3H1-TYPE DOMAIN-CONTAINING PROTEIN"/>
    <property type="match status" value="1"/>
</dbReference>
<proteinExistence type="predicted"/>
<name>A0A7S1MIP0_NEODS</name>
<evidence type="ECO:0000313" key="2">
    <source>
        <dbReference type="EMBL" id="CAD9132623.1"/>
    </source>
</evidence>
<gene>
    <name evidence="2" type="ORF">NDES1114_LOCUS23322</name>
</gene>